<dbReference type="Pfam" id="PF01066">
    <property type="entry name" value="CDP-OH_P_transf"/>
    <property type="match status" value="1"/>
</dbReference>
<comment type="similarity">
    <text evidence="2">Belongs to the CDP-alcohol phosphatidyltransferase class-I family.</text>
</comment>
<dbReference type="InterPro" id="IPR000462">
    <property type="entry name" value="CDP-OH_P_trans"/>
</dbReference>
<dbReference type="EMBL" id="DROK01000138">
    <property type="protein sequence ID" value="HHI97125.1"/>
    <property type="molecule type" value="Genomic_DNA"/>
</dbReference>
<dbReference type="GO" id="GO:0016020">
    <property type="term" value="C:membrane"/>
    <property type="evidence" value="ECO:0007669"/>
    <property type="project" value="InterPro"/>
</dbReference>
<sequence length="207" mass="22228">MVNIATRSSGNMSTFTLTDRVRAWSRPILAPVADFLARLNVHPNTVSIMGFLGCVAVGVALALGWPRLAGLLLLGFGPLDAVDGLLARRSGKQSTFGAFLDSTLDRYAEIAIFGGLLYFAVFNGQNLLALLAFLALAGSLMVSYTRARAEALGFECKVGLLTRFERLAILTLGLLVGWVEVAVFIIALLANLTALQRILHVYRSAKS</sequence>
<protein>
    <submittedName>
        <fullName evidence="4">CDP-alcohol phosphatidyltransferase family protein</fullName>
    </submittedName>
</protein>
<organism evidence="4">
    <name type="scientific">Thermodesulfatator atlanticus</name>
    <dbReference type="NCBI Taxonomy" id="501497"/>
    <lineage>
        <taxon>Bacteria</taxon>
        <taxon>Pseudomonadati</taxon>
        <taxon>Thermodesulfobacteriota</taxon>
        <taxon>Thermodesulfobacteria</taxon>
        <taxon>Thermodesulfobacteriales</taxon>
        <taxon>Thermodesulfatatoraceae</taxon>
        <taxon>Thermodesulfatator</taxon>
    </lineage>
</organism>
<keyword evidence="3" id="KW-0472">Membrane</keyword>
<dbReference type="PROSITE" id="PS00379">
    <property type="entry name" value="CDP_ALCOHOL_P_TRANSF"/>
    <property type="match status" value="1"/>
</dbReference>
<feature type="transmembrane region" description="Helical" evidence="3">
    <location>
        <begin position="167"/>
        <end position="190"/>
    </location>
</feature>
<gene>
    <name evidence="4" type="ORF">ENJ96_04665</name>
</gene>
<dbReference type="GO" id="GO:0008654">
    <property type="term" value="P:phospholipid biosynthetic process"/>
    <property type="evidence" value="ECO:0007669"/>
    <property type="project" value="InterPro"/>
</dbReference>
<evidence type="ECO:0000313" key="4">
    <source>
        <dbReference type="EMBL" id="HHI97125.1"/>
    </source>
</evidence>
<dbReference type="InterPro" id="IPR048254">
    <property type="entry name" value="CDP_ALCOHOL_P_TRANSF_CS"/>
</dbReference>
<keyword evidence="1 2" id="KW-0808">Transferase</keyword>
<evidence type="ECO:0000256" key="2">
    <source>
        <dbReference type="RuleBase" id="RU003750"/>
    </source>
</evidence>
<name>A0A7V5U2G1_9BACT</name>
<dbReference type="Gene3D" id="1.20.120.1760">
    <property type="match status" value="1"/>
</dbReference>
<reference evidence="4" key="1">
    <citation type="journal article" date="2020" name="mSystems">
        <title>Genome- and Community-Level Interaction Insights into Carbon Utilization and Element Cycling Functions of Hydrothermarchaeota in Hydrothermal Sediment.</title>
        <authorList>
            <person name="Zhou Z."/>
            <person name="Liu Y."/>
            <person name="Xu W."/>
            <person name="Pan J."/>
            <person name="Luo Z.H."/>
            <person name="Li M."/>
        </authorList>
    </citation>
    <scope>NUCLEOTIDE SEQUENCE [LARGE SCALE GENOMIC DNA]</scope>
    <source>
        <strain evidence="4">HyVt-533</strain>
    </source>
</reference>
<dbReference type="Proteomes" id="UP000886101">
    <property type="component" value="Unassembled WGS sequence"/>
</dbReference>
<evidence type="ECO:0000256" key="3">
    <source>
        <dbReference type="SAM" id="Phobius"/>
    </source>
</evidence>
<dbReference type="InterPro" id="IPR043130">
    <property type="entry name" value="CDP-OH_PTrfase_TM_dom"/>
</dbReference>
<dbReference type="GO" id="GO:0016780">
    <property type="term" value="F:phosphotransferase activity, for other substituted phosphate groups"/>
    <property type="evidence" value="ECO:0007669"/>
    <property type="project" value="InterPro"/>
</dbReference>
<proteinExistence type="inferred from homology"/>
<comment type="caution">
    <text evidence="4">The sequence shown here is derived from an EMBL/GenBank/DDBJ whole genome shotgun (WGS) entry which is preliminary data.</text>
</comment>
<dbReference type="AlphaFoldDB" id="A0A7V5U2G1"/>
<accession>A0A7V5U2G1</accession>
<feature type="transmembrane region" description="Helical" evidence="3">
    <location>
        <begin position="45"/>
        <end position="63"/>
    </location>
</feature>
<evidence type="ECO:0000256" key="1">
    <source>
        <dbReference type="ARBA" id="ARBA00022679"/>
    </source>
</evidence>
<keyword evidence="3" id="KW-0812">Transmembrane</keyword>
<keyword evidence="3" id="KW-1133">Transmembrane helix</keyword>